<reference evidence="1 2" key="1">
    <citation type="journal article" date="2013" name="Genome Announc.">
        <title>Draft genome sequences for three mercury-methylating, sulfate-reducing bacteria.</title>
        <authorList>
            <person name="Brown S.D."/>
            <person name="Hurt R.A.Jr."/>
            <person name="Gilmour C.C."/>
            <person name="Elias D.A."/>
        </authorList>
    </citation>
    <scope>NUCLEOTIDE SEQUENCE [LARGE SCALE GENOMIC DNA]</scope>
    <source>
        <strain evidence="1 2">DSM 2059</strain>
    </source>
</reference>
<dbReference type="STRING" id="897.B2D07_11270"/>
<proteinExistence type="predicted"/>
<feature type="non-terminal residue" evidence="1">
    <location>
        <position position="1"/>
    </location>
</feature>
<dbReference type="Proteomes" id="UP000014977">
    <property type="component" value="Unassembled WGS sequence"/>
</dbReference>
<dbReference type="InterPro" id="IPR025048">
    <property type="entry name" value="DUF3987"/>
</dbReference>
<protein>
    <submittedName>
        <fullName evidence="1">Uncharacterized protein</fullName>
    </submittedName>
</protein>
<dbReference type="eggNOG" id="COG4643">
    <property type="taxonomic scope" value="Bacteria"/>
</dbReference>
<dbReference type="EMBL" id="ATHJ01000043">
    <property type="protein sequence ID" value="EPR43776.1"/>
    <property type="molecule type" value="Genomic_DNA"/>
</dbReference>
<organism evidence="1 2">
    <name type="scientific">Desulfococcus multivorans DSM 2059</name>
    <dbReference type="NCBI Taxonomy" id="1121405"/>
    <lineage>
        <taxon>Bacteria</taxon>
        <taxon>Pseudomonadati</taxon>
        <taxon>Thermodesulfobacteriota</taxon>
        <taxon>Desulfobacteria</taxon>
        <taxon>Desulfobacterales</taxon>
        <taxon>Desulfococcaceae</taxon>
        <taxon>Desulfococcus</taxon>
    </lineage>
</organism>
<dbReference type="RefSeq" id="WP_020875496.1">
    <property type="nucleotide sequence ID" value="NZ_ATHJ01000043.1"/>
</dbReference>
<dbReference type="OrthoDB" id="6272730at2"/>
<dbReference type="InterPro" id="IPR036388">
    <property type="entry name" value="WH-like_DNA-bd_sf"/>
</dbReference>
<accession>S7U2V2</accession>
<name>S7U2V2_DESML</name>
<evidence type="ECO:0000313" key="2">
    <source>
        <dbReference type="Proteomes" id="UP000014977"/>
    </source>
</evidence>
<sequence>LTKIKPKIEYDGYVPASVTPGPLSSGEGLVERIKDATMKWDPQTNTMIISDPGVEDKRLFVLSEELASAFKVMQREGNNLSPTLRCYWDGKSVAPITKNNPIRVTDPHVCITGHITNEELLKVLDEGEHFTGLTNRFLWVCAKRGRLQPLPNGIHDNDLIRFQEEYLRCAKFAQTIGEVSRTKRADDRWIDVYPELAKDHPGILGSVCNRAEAQTARLSLIFALLCGAKEIDVCHIDWALAAWEYTMKSAEWIFDTGVKDPVQDKILKFLTENGKASLTEIHKALGNNYQKEKIQLSIKRLESGGVVSVKVVKTSGRPKQIIYLTKKTN</sequence>
<comment type="caution">
    <text evidence="1">The sequence shown here is derived from an EMBL/GenBank/DDBJ whole genome shotgun (WGS) entry which is preliminary data.</text>
</comment>
<dbReference type="AlphaFoldDB" id="S7U2V2"/>
<keyword evidence="2" id="KW-1185">Reference proteome</keyword>
<dbReference type="Gene3D" id="1.10.10.10">
    <property type="entry name" value="Winged helix-like DNA-binding domain superfamily/Winged helix DNA-binding domain"/>
    <property type="match status" value="1"/>
</dbReference>
<dbReference type="InterPro" id="IPR036390">
    <property type="entry name" value="WH_DNA-bd_sf"/>
</dbReference>
<evidence type="ECO:0000313" key="1">
    <source>
        <dbReference type="EMBL" id="EPR43776.1"/>
    </source>
</evidence>
<dbReference type="Pfam" id="PF13148">
    <property type="entry name" value="DUF3987"/>
    <property type="match status" value="1"/>
</dbReference>
<gene>
    <name evidence="1" type="ORF">dsmv_1176</name>
</gene>
<dbReference type="SUPFAM" id="SSF46785">
    <property type="entry name" value="Winged helix' DNA-binding domain"/>
    <property type="match status" value="1"/>
</dbReference>